<dbReference type="Pfam" id="PF14559">
    <property type="entry name" value="TPR_19"/>
    <property type="match status" value="1"/>
</dbReference>
<gene>
    <name evidence="3" type="ORF">HMPREF0004_3097</name>
</gene>
<feature type="region of interest" description="Disordered" evidence="2">
    <location>
        <begin position="1"/>
        <end position="22"/>
    </location>
</feature>
<dbReference type="EMBL" id="ADMS01000067">
    <property type="protein sequence ID" value="EFF75621.1"/>
    <property type="molecule type" value="Genomic_DNA"/>
</dbReference>
<evidence type="ECO:0000256" key="2">
    <source>
        <dbReference type="SAM" id="MobiDB-lite"/>
    </source>
</evidence>
<dbReference type="PROSITE" id="PS50005">
    <property type="entry name" value="TPR"/>
    <property type="match status" value="1"/>
</dbReference>
<dbReference type="HOGENOM" id="CLU_146069_2_0_4"/>
<dbReference type="eggNOG" id="COG4783">
    <property type="taxonomic scope" value="Bacteria"/>
</dbReference>
<protein>
    <submittedName>
        <fullName evidence="3">Tetratricopeptide repeat protein</fullName>
    </submittedName>
</protein>
<name>D4XCA0_9BURK</name>
<evidence type="ECO:0000313" key="3">
    <source>
        <dbReference type="EMBL" id="EFF75621.1"/>
    </source>
</evidence>
<dbReference type="Proteomes" id="UP000004510">
    <property type="component" value="Unassembled WGS sequence"/>
</dbReference>
<accession>D4XCA0</accession>
<dbReference type="InterPro" id="IPR011990">
    <property type="entry name" value="TPR-like_helical_dom_sf"/>
</dbReference>
<organism evidence="3 4">
    <name type="scientific">Achromobacter piechaudii ATCC 43553</name>
    <dbReference type="NCBI Taxonomy" id="742159"/>
    <lineage>
        <taxon>Bacteria</taxon>
        <taxon>Pseudomonadati</taxon>
        <taxon>Pseudomonadota</taxon>
        <taxon>Betaproteobacteria</taxon>
        <taxon>Burkholderiales</taxon>
        <taxon>Alcaligenaceae</taxon>
        <taxon>Achromobacter</taxon>
    </lineage>
</organism>
<dbReference type="AlphaFoldDB" id="D4XCA0"/>
<comment type="caution">
    <text evidence="3">The sequence shown here is derived from an EMBL/GenBank/DDBJ whole genome shotgun (WGS) entry which is preliminary data.</text>
</comment>
<sequence>MMAACTRQAGANHAQDADRSTPMEGMIERLEAMLAKGTDNMLLRFSLGKAYAEQDCFDQAQTHLRAALEFDPAYSVAWKWLGKACLGMGDAVEARAAWERGVAAAQARGDKQVEKELQVFLKRLDKQAAAGV</sequence>
<evidence type="ECO:0000256" key="1">
    <source>
        <dbReference type="PROSITE-ProRule" id="PRU00339"/>
    </source>
</evidence>
<dbReference type="PATRIC" id="fig|742159.3.peg.4063"/>
<dbReference type="InterPro" id="IPR019734">
    <property type="entry name" value="TPR_rpt"/>
</dbReference>
<feature type="repeat" description="TPR" evidence="1">
    <location>
        <begin position="41"/>
        <end position="74"/>
    </location>
</feature>
<evidence type="ECO:0000313" key="4">
    <source>
        <dbReference type="Proteomes" id="UP000004510"/>
    </source>
</evidence>
<reference evidence="4" key="1">
    <citation type="submission" date="2010-03" db="EMBL/GenBank/DDBJ databases">
        <title>Complete sequence of Mobiluncus curtisii ATCC 43063.</title>
        <authorList>
            <person name="Muzny D."/>
            <person name="Qin X."/>
            <person name="Deng J."/>
            <person name="Jiang H."/>
            <person name="Liu Y."/>
            <person name="Qu J."/>
            <person name="Song X.-Z."/>
            <person name="Zhang L."/>
            <person name="Thornton R."/>
            <person name="Coyle M."/>
            <person name="Francisco L."/>
            <person name="Jackson L."/>
            <person name="Javaid M."/>
            <person name="Korchina V."/>
            <person name="Kovar C."/>
            <person name="Mata R."/>
            <person name="Mathew T."/>
            <person name="Ngo R."/>
            <person name="Nguyen L."/>
            <person name="Nguyen N."/>
            <person name="Okwuonu G."/>
            <person name="Ongeri F."/>
            <person name="Pham C."/>
            <person name="Simmons D."/>
            <person name="Wilczek-Boney K."/>
            <person name="Hale W."/>
            <person name="Jakkamsetti A."/>
            <person name="Pham P."/>
            <person name="Ruth R."/>
            <person name="San Lucas F."/>
            <person name="Warren J."/>
            <person name="Zhang J."/>
            <person name="Zhao Z."/>
            <person name="Zhou C."/>
            <person name="Zhu D."/>
            <person name="Lee S."/>
            <person name="Bess C."/>
            <person name="Blankenburg K."/>
            <person name="Forbes L."/>
            <person name="Fu Q."/>
            <person name="Gubbala S."/>
            <person name="Hirani K."/>
            <person name="Jayaseelan J.C."/>
            <person name="Lara F."/>
            <person name="Munidasa M."/>
            <person name="Palculict T."/>
            <person name="Patil S."/>
            <person name="Pu L.-L."/>
            <person name="Saada N."/>
            <person name="Tang L."/>
            <person name="Weissenberger G."/>
            <person name="Zhu Y."/>
            <person name="Hemphill L."/>
            <person name="Shang Y."/>
            <person name="Youmans B."/>
            <person name="Ayvaz T."/>
            <person name="Ross M."/>
            <person name="Santibanez J."/>
            <person name="Aqrawi P."/>
            <person name="Gross S."/>
            <person name="Joshi V."/>
            <person name="Fowler G."/>
            <person name="Nazareth L."/>
            <person name="Reid J."/>
            <person name="Worley K."/>
            <person name="Petrosino J."/>
            <person name="Highlander S."/>
            <person name="Gibbs R."/>
            <person name="Gibbs R."/>
        </authorList>
    </citation>
    <scope>NUCLEOTIDE SEQUENCE [LARGE SCALE GENOMIC DNA]</scope>
    <source>
        <strain evidence="4">ATCC 43553</strain>
    </source>
</reference>
<dbReference type="SUPFAM" id="SSF48452">
    <property type="entry name" value="TPR-like"/>
    <property type="match status" value="1"/>
</dbReference>
<proteinExistence type="predicted"/>
<keyword evidence="1" id="KW-0802">TPR repeat</keyword>
<dbReference type="Gene3D" id="1.25.40.10">
    <property type="entry name" value="Tetratricopeptide repeat domain"/>
    <property type="match status" value="1"/>
</dbReference>